<dbReference type="InterPro" id="IPR036291">
    <property type="entry name" value="NAD(P)-bd_dom_sf"/>
</dbReference>
<dbReference type="InterPro" id="IPR020843">
    <property type="entry name" value="ER"/>
</dbReference>
<proteinExistence type="predicted"/>
<dbReference type="Gene3D" id="3.40.50.720">
    <property type="entry name" value="NAD(P)-binding Rossmann-like Domain"/>
    <property type="match status" value="1"/>
</dbReference>
<dbReference type="PANTHER" id="PTHR44013:SF1">
    <property type="entry name" value="ZINC-TYPE ALCOHOL DEHYDROGENASE-LIKE PROTEIN C16A3.02C"/>
    <property type="match status" value="1"/>
</dbReference>
<dbReference type="InterPro" id="IPR013154">
    <property type="entry name" value="ADH-like_N"/>
</dbReference>
<name>A0ABX8WBB5_9HYPH</name>
<dbReference type="Proteomes" id="UP000825799">
    <property type="component" value="Chromosome"/>
</dbReference>
<evidence type="ECO:0000259" key="1">
    <source>
        <dbReference type="SMART" id="SM00829"/>
    </source>
</evidence>
<dbReference type="Pfam" id="PF08240">
    <property type="entry name" value="ADH_N"/>
    <property type="match status" value="1"/>
</dbReference>
<feature type="domain" description="Enoyl reductase (ER)" evidence="1">
    <location>
        <begin position="10"/>
        <end position="321"/>
    </location>
</feature>
<dbReference type="InterPro" id="IPR011032">
    <property type="entry name" value="GroES-like_sf"/>
</dbReference>
<dbReference type="Gene3D" id="3.90.180.10">
    <property type="entry name" value="Medium-chain alcohol dehydrogenases, catalytic domain"/>
    <property type="match status" value="1"/>
</dbReference>
<gene>
    <name evidence="2" type="ORF">K1X15_12270</name>
</gene>
<dbReference type="SMART" id="SM00829">
    <property type="entry name" value="PKS_ER"/>
    <property type="match status" value="1"/>
</dbReference>
<sequence>MKVAAQKRYGGPEVIEIVDRARPVPGAGKVLVEVHASTVTLADCAFRKADPFIVRFFGGLFRPKLDVLGDDIAGVVAELGPGVTRFAVGDRVHGCTGASLGGMAEYVCVKESAALVKVPDGVELLPLGGMSYAYLTAMPFMRDEARVKPGDRVLINGAASSVGAMAVQLAHHFGGEVTAVASGRHRALVERLGADHFIDRQQADFTANPGAYDVIFDAVGKSSFARSAPALRPGGIYLTTVPSWGIFWLMLTGGKRGGKRGRLATTGLRNEVDKLNDLHILNDLLARGVLRPVTDRVFPLDQIVDAHRYVEREVKAGDVVVAMPVAQAPLLLTSATEGAAAGSAIRA</sequence>
<evidence type="ECO:0000313" key="3">
    <source>
        <dbReference type="Proteomes" id="UP000825799"/>
    </source>
</evidence>
<dbReference type="InterPro" id="IPR052733">
    <property type="entry name" value="Chloroplast_QOR"/>
</dbReference>
<keyword evidence="3" id="KW-1185">Reference proteome</keyword>
<dbReference type="CDD" id="cd08267">
    <property type="entry name" value="MDR1"/>
    <property type="match status" value="1"/>
</dbReference>
<reference evidence="2 3" key="1">
    <citation type="submission" date="2021-08" db="EMBL/GenBank/DDBJ databases">
        <title>Devosia salina sp. nov., isolated from the South China Sea sediment.</title>
        <authorList>
            <person name="Zhou Z."/>
        </authorList>
    </citation>
    <scope>NUCLEOTIDE SEQUENCE [LARGE SCALE GENOMIC DNA]</scope>
    <source>
        <strain evidence="2 3">SCS-3</strain>
    </source>
</reference>
<evidence type="ECO:0000313" key="2">
    <source>
        <dbReference type="EMBL" id="QYO75420.1"/>
    </source>
</evidence>
<organism evidence="2 3">
    <name type="scientific">Devosia salina</name>
    <dbReference type="NCBI Taxonomy" id="2860336"/>
    <lineage>
        <taxon>Bacteria</taxon>
        <taxon>Pseudomonadati</taxon>
        <taxon>Pseudomonadota</taxon>
        <taxon>Alphaproteobacteria</taxon>
        <taxon>Hyphomicrobiales</taxon>
        <taxon>Devosiaceae</taxon>
        <taxon>Devosia</taxon>
    </lineage>
</organism>
<dbReference type="RefSeq" id="WP_220303902.1">
    <property type="nucleotide sequence ID" value="NZ_CP080590.1"/>
</dbReference>
<dbReference type="Pfam" id="PF13602">
    <property type="entry name" value="ADH_zinc_N_2"/>
    <property type="match status" value="1"/>
</dbReference>
<protein>
    <submittedName>
        <fullName evidence="2">NAD(P)-dependent alcohol dehydrogenase</fullName>
    </submittedName>
</protein>
<dbReference type="SUPFAM" id="SSF50129">
    <property type="entry name" value="GroES-like"/>
    <property type="match status" value="1"/>
</dbReference>
<accession>A0ABX8WBB5</accession>
<dbReference type="EMBL" id="CP080590">
    <property type="protein sequence ID" value="QYO75420.1"/>
    <property type="molecule type" value="Genomic_DNA"/>
</dbReference>
<dbReference type="PANTHER" id="PTHR44013">
    <property type="entry name" value="ZINC-TYPE ALCOHOL DEHYDROGENASE-LIKE PROTEIN C16A3.02C"/>
    <property type="match status" value="1"/>
</dbReference>
<dbReference type="SUPFAM" id="SSF51735">
    <property type="entry name" value="NAD(P)-binding Rossmann-fold domains"/>
    <property type="match status" value="1"/>
</dbReference>